<dbReference type="GO" id="GO:0005737">
    <property type="term" value="C:cytoplasm"/>
    <property type="evidence" value="ECO:0007669"/>
    <property type="project" value="TreeGrafter"/>
</dbReference>
<dbReference type="SUPFAM" id="SSF140959">
    <property type="entry name" value="Indolic compounds 2,3-dioxygenase-like"/>
    <property type="match status" value="1"/>
</dbReference>
<dbReference type="AlphaFoldDB" id="A0A9P6DT86"/>
<evidence type="ECO:0008006" key="7">
    <source>
        <dbReference type="Google" id="ProtNLM"/>
    </source>
</evidence>
<evidence type="ECO:0000256" key="1">
    <source>
        <dbReference type="ARBA" id="ARBA00007119"/>
    </source>
</evidence>
<gene>
    <name evidence="5" type="ORF">BS47DRAFT_1348198</name>
</gene>
<dbReference type="InterPro" id="IPR037217">
    <property type="entry name" value="Trp/Indoleamine_2_3_dOase-like"/>
</dbReference>
<keyword evidence="2 4" id="KW-0479">Metal-binding</keyword>
<protein>
    <recommendedName>
        <fullName evidence="7">Indoleamine 2,3-dioxygenase</fullName>
    </recommendedName>
</protein>
<comment type="similarity">
    <text evidence="1">Belongs to the indoleamine 2,3-dioxygenase family.</text>
</comment>
<evidence type="ECO:0000256" key="2">
    <source>
        <dbReference type="ARBA" id="ARBA00022723"/>
    </source>
</evidence>
<organism evidence="5 6">
    <name type="scientific">Hydnum rufescens UP504</name>
    <dbReference type="NCBI Taxonomy" id="1448309"/>
    <lineage>
        <taxon>Eukaryota</taxon>
        <taxon>Fungi</taxon>
        <taxon>Dikarya</taxon>
        <taxon>Basidiomycota</taxon>
        <taxon>Agaricomycotina</taxon>
        <taxon>Agaricomycetes</taxon>
        <taxon>Cantharellales</taxon>
        <taxon>Hydnaceae</taxon>
        <taxon>Hydnum</taxon>
    </lineage>
</organism>
<dbReference type="GO" id="GO:0019441">
    <property type="term" value="P:L-tryptophan catabolic process to kynurenine"/>
    <property type="evidence" value="ECO:0007669"/>
    <property type="project" value="InterPro"/>
</dbReference>
<dbReference type="Gene3D" id="1.20.58.480">
    <property type="match status" value="1"/>
</dbReference>
<dbReference type="GO" id="GO:0034354">
    <property type="term" value="P:'de novo' NAD+ biosynthetic process from L-tryptophan"/>
    <property type="evidence" value="ECO:0007669"/>
    <property type="project" value="TreeGrafter"/>
</dbReference>
<evidence type="ECO:0000313" key="6">
    <source>
        <dbReference type="Proteomes" id="UP000886523"/>
    </source>
</evidence>
<dbReference type="OrthoDB" id="540174at2759"/>
<dbReference type="Pfam" id="PF01231">
    <property type="entry name" value="IDO"/>
    <property type="match status" value="1"/>
</dbReference>
<accession>A0A9P6DT86</accession>
<keyword evidence="3 4" id="KW-0408">Iron</keyword>
<proteinExistence type="inferred from homology"/>
<dbReference type="PANTHER" id="PTHR28657:SF5">
    <property type="entry name" value="INDOLEAMINE 2,3-DIOXYGENASE"/>
    <property type="match status" value="1"/>
</dbReference>
<keyword evidence="4" id="KW-0349">Heme</keyword>
<dbReference type="InterPro" id="IPR000898">
    <property type="entry name" value="Indolamine_dOase"/>
</dbReference>
<dbReference type="GO" id="GO:0046872">
    <property type="term" value="F:metal ion binding"/>
    <property type="evidence" value="ECO:0007669"/>
    <property type="project" value="UniProtKB-KW"/>
</dbReference>
<dbReference type="EMBL" id="MU129019">
    <property type="protein sequence ID" value="KAF9510278.1"/>
    <property type="molecule type" value="Genomic_DNA"/>
</dbReference>
<comment type="caution">
    <text evidence="5">The sequence shown here is derived from an EMBL/GenBank/DDBJ whole genome shotgun (WGS) entry which is preliminary data.</text>
</comment>
<dbReference type="GO" id="GO:0033754">
    <property type="term" value="F:indoleamine 2,3-dioxygenase activity"/>
    <property type="evidence" value="ECO:0007669"/>
    <property type="project" value="TreeGrafter"/>
</dbReference>
<evidence type="ECO:0000256" key="4">
    <source>
        <dbReference type="PIRSR" id="PIRSR600898-1"/>
    </source>
</evidence>
<dbReference type="Proteomes" id="UP000886523">
    <property type="component" value="Unassembled WGS sequence"/>
</dbReference>
<evidence type="ECO:0000256" key="3">
    <source>
        <dbReference type="ARBA" id="ARBA00023004"/>
    </source>
</evidence>
<feature type="binding site" description="proximal binding residue" evidence="4">
    <location>
        <position position="394"/>
    </location>
    <ligand>
        <name>heme b</name>
        <dbReference type="ChEBI" id="CHEBI:60344"/>
    </ligand>
    <ligandPart>
        <name>Fe</name>
        <dbReference type="ChEBI" id="CHEBI:18248"/>
    </ligandPart>
</feature>
<name>A0A9P6DT86_9AGAM</name>
<evidence type="ECO:0000313" key="5">
    <source>
        <dbReference type="EMBL" id="KAF9510278.1"/>
    </source>
</evidence>
<keyword evidence="6" id="KW-1185">Reference proteome</keyword>
<dbReference type="GO" id="GO:0020037">
    <property type="term" value="F:heme binding"/>
    <property type="evidence" value="ECO:0007669"/>
    <property type="project" value="InterPro"/>
</dbReference>
<dbReference type="PANTHER" id="PTHR28657">
    <property type="entry name" value="INDOLEAMINE 2,3-DIOXYGENASE"/>
    <property type="match status" value="1"/>
</dbReference>
<sequence>MAAPPTHFLNLARRTPNAGPCPPFDVSTVAASDYDIDVRTGFMPPAEPLQRLPKEFEVWECMLDRVLGVIKLVQDVDFTDEDKAFTKAWRAAVRAMPCVSPEPLFHDERQLRRAHLVLAYTLHSYVHSVHHEAPSPIRVPPSVSIPLLKVSKELGVPPVLTYPDTVLWNWSKVDPSLPYSPSNIRTTTSFTGTQDENHFYMTSARIELRGVEALALMRSTLDETFLSDGIAIQRITKYLARLASVIDDITRLLMATRDGCDPSTFYERIRPWFNGGNAHRSGWVFEGVAEEESKPYSSLSGPSAGQSSLVHALDIFLGVEHQNSRTPSASNSSDSTFLQRQKQYMPRHHRAFLSYLGTIERPVRSLVQANLDNEDLCQAYDLALKALARFRDGHIRIATLYIVSQARKSSGRVREGFLRGSGGTMLVPFLKSSRDDTRDTLIHPETRNP</sequence>
<reference evidence="5" key="1">
    <citation type="journal article" date="2020" name="Nat. Commun.">
        <title>Large-scale genome sequencing of mycorrhizal fungi provides insights into the early evolution of symbiotic traits.</title>
        <authorList>
            <person name="Miyauchi S."/>
            <person name="Kiss E."/>
            <person name="Kuo A."/>
            <person name="Drula E."/>
            <person name="Kohler A."/>
            <person name="Sanchez-Garcia M."/>
            <person name="Morin E."/>
            <person name="Andreopoulos B."/>
            <person name="Barry K.W."/>
            <person name="Bonito G."/>
            <person name="Buee M."/>
            <person name="Carver A."/>
            <person name="Chen C."/>
            <person name="Cichocki N."/>
            <person name="Clum A."/>
            <person name="Culley D."/>
            <person name="Crous P.W."/>
            <person name="Fauchery L."/>
            <person name="Girlanda M."/>
            <person name="Hayes R.D."/>
            <person name="Keri Z."/>
            <person name="LaButti K."/>
            <person name="Lipzen A."/>
            <person name="Lombard V."/>
            <person name="Magnuson J."/>
            <person name="Maillard F."/>
            <person name="Murat C."/>
            <person name="Nolan M."/>
            <person name="Ohm R.A."/>
            <person name="Pangilinan J."/>
            <person name="Pereira M.F."/>
            <person name="Perotto S."/>
            <person name="Peter M."/>
            <person name="Pfister S."/>
            <person name="Riley R."/>
            <person name="Sitrit Y."/>
            <person name="Stielow J.B."/>
            <person name="Szollosi G."/>
            <person name="Zifcakova L."/>
            <person name="Stursova M."/>
            <person name="Spatafora J.W."/>
            <person name="Tedersoo L."/>
            <person name="Vaario L.M."/>
            <person name="Yamada A."/>
            <person name="Yan M."/>
            <person name="Wang P."/>
            <person name="Xu J."/>
            <person name="Bruns T."/>
            <person name="Baldrian P."/>
            <person name="Vilgalys R."/>
            <person name="Dunand C."/>
            <person name="Henrissat B."/>
            <person name="Grigoriev I.V."/>
            <person name="Hibbett D."/>
            <person name="Nagy L.G."/>
            <person name="Martin F.M."/>
        </authorList>
    </citation>
    <scope>NUCLEOTIDE SEQUENCE</scope>
    <source>
        <strain evidence="5">UP504</strain>
    </source>
</reference>